<dbReference type="Proteomes" id="UP000241858">
    <property type="component" value="Unassembled WGS sequence"/>
</dbReference>
<evidence type="ECO:0000313" key="3">
    <source>
        <dbReference type="Proteomes" id="UP000196485"/>
    </source>
</evidence>
<organism evidence="1 4">
    <name type="scientific">Photobacterium aquimaris</name>
    <dbReference type="NCBI Taxonomy" id="512643"/>
    <lineage>
        <taxon>Bacteria</taxon>
        <taxon>Pseudomonadati</taxon>
        <taxon>Pseudomonadota</taxon>
        <taxon>Gammaproteobacteria</taxon>
        <taxon>Vibrionales</taxon>
        <taxon>Vibrionaceae</taxon>
        <taxon>Photobacterium</taxon>
    </lineage>
</organism>
<protein>
    <submittedName>
        <fullName evidence="1">Uncharacterized protein</fullName>
    </submittedName>
</protein>
<reference evidence="3" key="1">
    <citation type="submission" date="2017-06" db="EMBL/GenBank/DDBJ databases">
        <authorList>
            <person name="Rodrigo-Torres L."/>
            <person name="Arahal R. D."/>
            <person name="Lucena T."/>
        </authorList>
    </citation>
    <scope>NUCLEOTIDE SEQUENCE [LARGE SCALE GENOMIC DNA]</scope>
    <source>
        <strain evidence="3">type strain: CECT 9192</strain>
    </source>
</reference>
<dbReference type="RefSeq" id="WP_060999619.1">
    <property type="nucleotide sequence ID" value="NZ_FYAH01000003.1"/>
</dbReference>
<dbReference type="EMBL" id="FYAH01000003">
    <property type="protein sequence ID" value="SMY16692.1"/>
    <property type="molecule type" value="Genomic_DNA"/>
</dbReference>
<sequence>MKSDSDKLIAKHAQLIHSEGLTVNSHTQRDDGEWIQHSLMIDGYNVPFKFKRKSKYRTLVGAKVNMTYYADSITVAGLEFEIMKVVRIKRY</sequence>
<reference evidence="2" key="2">
    <citation type="submission" date="2017-06" db="EMBL/GenBank/DDBJ databases">
        <authorList>
            <person name="Kim H.J."/>
            <person name="Triplett B.A."/>
        </authorList>
    </citation>
    <scope>NUCLEOTIDE SEQUENCE [LARGE SCALE GENOMIC DNA]</scope>
    <source>
        <strain evidence="2">Type strain: CECT 9192</strain>
    </source>
</reference>
<evidence type="ECO:0000313" key="2">
    <source>
        <dbReference type="EMBL" id="SMY16692.1"/>
    </source>
</evidence>
<dbReference type="AlphaFoldDB" id="A0A1B8I0Z1"/>
<accession>A0A1B8I0Z1</accession>
<keyword evidence="3" id="KW-1185">Reference proteome</keyword>
<name>A0A1B8I0Z1_9GAMM</name>
<proteinExistence type="predicted"/>
<evidence type="ECO:0000313" key="1">
    <source>
        <dbReference type="EMBL" id="PSU01072.1"/>
    </source>
</evidence>
<dbReference type="OrthoDB" id="5822620at2"/>
<reference evidence="1 4" key="3">
    <citation type="submission" date="2018-03" db="EMBL/GenBank/DDBJ databases">
        <title>Whole genome sequencing of Histamine producing bacteria.</title>
        <authorList>
            <person name="Butler K."/>
        </authorList>
    </citation>
    <scope>NUCLEOTIDE SEQUENCE [LARGE SCALE GENOMIC DNA]</scope>
    <source>
        <strain evidence="1 4">DSM 23343</strain>
    </source>
</reference>
<dbReference type="Proteomes" id="UP000196485">
    <property type="component" value="Unassembled WGS sequence"/>
</dbReference>
<evidence type="ECO:0000313" key="4">
    <source>
        <dbReference type="Proteomes" id="UP000241858"/>
    </source>
</evidence>
<gene>
    <name evidence="1" type="ORF">C0W81_15870</name>
    <name evidence="2" type="ORF">PAQU9191_01928</name>
</gene>
<dbReference type="EMBL" id="PYLY01000037">
    <property type="protein sequence ID" value="PSU01072.1"/>
    <property type="molecule type" value="Genomic_DNA"/>
</dbReference>